<feature type="compositionally biased region" description="Basic residues" evidence="1">
    <location>
        <begin position="380"/>
        <end position="389"/>
    </location>
</feature>
<sequence>MLRLGAETQQAVLYGRLLDHLADPDLRRIASPGLAVRVLSPDIIRDVLAGPCGLGEVDDVRARKLFDEFRAEATLVEDMPCRNSVVHRGDVRRVMLPMLRHDQRSVMARIHRRAVRHYARLDAGDHRVENRVEELYHRLSLAQPTRRLDDRWIDEAGPLLESAMEELPARSRVYLTEKLGNPATAELRARADDETWRRQALRVGKALLAAGVADGVAEVLDERPRLVPDDIGLILLSMRAFLALRRPADAYALVERGLELAAEPTDFVDLSLLGARACEGLGRYEEALGLLARARRTAELGQGMEVRLLSVAAAQLRSHRRGHTADTAETLSLRADTLALVNTVGPGVFRRHPCWSANWPPRSATSCHGWCPTRPGHSGWGHRRVRRRPDRLPDRRGRGHAAPRPVDVVADGGRAVPVGRPERAAPTASRGTVDVGSVSVSSVGRGAVIGDMMGGAFVTGDLNRTLVDSYQHEVDRPYTGDAVVVLPGFAGSALVDDTTGKVVWGINAKRLLTGMMRDLGQLEVTEEERRGLPGGCAPPPCSRASPGCLCWADCHPTAPSSKASAPWCCTTRPCWSSRTTGGCRWRVPPADSPRPRCGI</sequence>
<gene>
    <name evidence="2" type="ORF">SHKM778_78230</name>
</gene>
<dbReference type="AlphaFoldDB" id="A0AAT9HVX4"/>
<dbReference type="EMBL" id="AP035768">
    <property type="protein sequence ID" value="BFO21435.1"/>
    <property type="molecule type" value="Genomic_DNA"/>
</dbReference>
<reference evidence="2" key="2">
    <citation type="submission" date="2024-07" db="EMBL/GenBank/DDBJ databases">
        <title>Streptomyces haneummycinica sp. nov., a new antibiotic-producing actinobacterium isolated from marine sediment.</title>
        <authorList>
            <person name="Uemura M."/>
            <person name="Hamada M."/>
            <person name="Hirano S."/>
            <person name="Kobayashi K."/>
            <person name="Ohshiro T."/>
            <person name="Kobayashi T."/>
            <person name="Terahara T."/>
        </authorList>
    </citation>
    <scope>NUCLEOTIDE SEQUENCE</scope>
    <source>
        <strain evidence="2">KM77-8</strain>
    </source>
</reference>
<proteinExistence type="predicted"/>
<evidence type="ECO:0000256" key="1">
    <source>
        <dbReference type="SAM" id="MobiDB-lite"/>
    </source>
</evidence>
<name>A0AAT9HVX4_9ACTN</name>
<feature type="region of interest" description="Disordered" evidence="1">
    <location>
        <begin position="377"/>
        <end position="430"/>
    </location>
</feature>
<protein>
    <recommendedName>
        <fullName evidence="3">Tetratricopeptide repeat protein</fullName>
    </recommendedName>
</protein>
<accession>A0AAT9HVX4</accession>
<reference evidence="2" key="1">
    <citation type="submission" date="2024-06" db="EMBL/GenBank/DDBJ databases">
        <authorList>
            <consortium name="consrtm"/>
            <person name="Uemura M."/>
            <person name="Terahara T."/>
        </authorList>
    </citation>
    <scope>NUCLEOTIDE SEQUENCE</scope>
    <source>
        <strain evidence="2">KM77-8</strain>
    </source>
</reference>
<evidence type="ECO:0000313" key="2">
    <source>
        <dbReference type="EMBL" id="BFO21435.1"/>
    </source>
</evidence>
<organism evidence="2">
    <name type="scientific">Streptomyces haneummycinicus</name>
    <dbReference type="NCBI Taxonomy" id="3074435"/>
    <lineage>
        <taxon>Bacteria</taxon>
        <taxon>Bacillati</taxon>
        <taxon>Actinomycetota</taxon>
        <taxon>Actinomycetes</taxon>
        <taxon>Kitasatosporales</taxon>
        <taxon>Streptomycetaceae</taxon>
        <taxon>Streptomyces</taxon>
    </lineage>
</organism>
<evidence type="ECO:0008006" key="3">
    <source>
        <dbReference type="Google" id="ProtNLM"/>
    </source>
</evidence>